<keyword evidence="3" id="KW-1185">Reference proteome</keyword>
<name>A0A3L8SVY5_CHLGU</name>
<comment type="caution">
    <text evidence="2">The sequence shown here is derived from an EMBL/GenBank/DDBJ whole genome shotgun (WGS) entry which is preliminary data.</text>
</comment>
<evidence type="ECO:0000313" key="3">
    <source>
        <dbReference type="Proteomes" id="UP000276834"/>
    </source>
</evidence>
<dbReference type="AlphaFoldDB" id="A0A3L8SVY5"/>
<feature type="region of interest" description="Disordered" evidence="1">
    <location>
        <begin position="55"/>
        <end position="74"/>
    </location>
</feature>
<gene>
    <name evidence="2" type="ORF">DV515_00003171</name>
</gene>
<proteinExistence type="predicted"/>
<organism evidence="2 3">
    <name type="scientific">Chloebia gouldiae</name>
    <name type="common">Gouldian finch</name>
    <name type="synonym">Erythrura gouldiae</name>
    <dbReference type="NCBI Taxonomy" id="44316"/>
    <lineage>
        <taxon>Eukaryota</taxon>
        <taxon>Metazoa</taxon>
        <taxon>Chordata</taxon>
        <taxon>Craniata</taxon>
        <taxon>Vertebrata</taxon>
        <taxon>Euteleostomi</taxon>
        <taxon>Archelosauria</taxon>
        <taxon>Archosauria</taxon>
        <taxon>Dinosauria</taxon>
        <taxon>Saurischia</taxon>
        <taxon>Theropoda</taxon>
        <taxon>Coelurosauria</taxon>
        <taxon>Aves</taxon>
        <taxon>Neognathae</taxon>
        <taxon>Neoaves</taxon>
        <taxon>Telluraves</taxon>
        <taxon>Australaves</taxon>
        <taxon>Passeriformes</taxon>
        <taxon>Passeroidea</taxon>
        <taxon>Passeridae</taxon>
        <taxon>Chloebia</taxon>
    </lineage>
</organism>
<dbReference type="EMBL" id="QUSF01000006">
    <property type="protein sequence ID" value="RLW08207.1"/>
    <property type="molecule type" value="Genomic_DNA"/>
</dbReference>
<evidence type="ECO:0000313" key="2">
    <source>
        <dbReference type="EMBL" id="RLW08207.1"/>
    </source>
</evidence>
<evidence type="ECO:0000256" key="1">
    <source>
        <dbReference type="SAM" id="MobiDB-lite"/>
    </source>
</evidence>
<protein>
    <submittedName>
        <fullName evidence="2">Uncharacterized protein</fullName>
    </submittedName>
</protein>
<dbReference type="Proteomes" id="UP000276834">
    <property type="component" value="Unassembled WGS sequence"/>
</dbReference>
<accession>A0A3L8SVY5</accession>
<reference evidence="2 3" key="1">
    <citation type="journal article" date="2018" name="Proc. R. Soc. B">
        <title>A non-coding region near Follistatin controls head colour polymorphism in the Gouldian finch.</title>
        <authorList>
            <person name="Toomey M.B."/>
            <person name="Marques C.I."/>
            <person name="Andrade P."/>
            <person name="Araujo P.M."/>
            <person name="Sabatino S."/>
            <person name="Gazda M.A."/>
            <person name="Afonso S."/>
            <person name="Lopes R.J."/>
            <person name="Corbo J.C."/>
            <person name="Carneiro M."/>
        </authorList>
    </citation>
    <scope>NUCLEOTIDE SEQUENCE [LARGE SCALE GENOMIC DNA]</scope>
    <source>
        <strain evidence="2">Red01</strain>
        <tissue evidence="2">Muscle</tissue>
    </source>
</reference>
<sequence>MMPTLWFHIQRTAVSLRTIKFTASCQGTGAQHMQGEAESWVCSALRGSTKETAGIISRTDGDGMRSNGPNENPN</sequence>